<evidence type="ECO:0000313" key="6">
    <source>
        <dbReference type="Proteomes" id="UP000548425"/>
    </source>
</evidence>
<organism evidence="5 6">
    <name type="scientific">Acinetobacter lwoffii</name>
    <dbReference type="NCBI Taxonomy" id="28090"/>
    <lineage>
        <taxon>Bacteria</taxon>
        <taxon>Pseudomonadati</taxon>
        <taxon>Pseudomonadota</taxon>
        <taxon>Gammaproteobacteria</taxon>
        <taxon>Moraxellales</taxon>
        <taxon>Moraxellaceae</taxon>
        <taxon>Acinetobacter</taxon>
    </lineage>
</organism>
<feature type="domain" description="Phospholipid/glycerol acyltransferase" evidence="4">
    <location>
        <begin position="50"/>
        <end position="166"/>
    </location>
</feature>
<dbReference type="SUPFAM" id="SSF69593">
    <property type="entry name" value="Glycerol-3-phosphate (1)-acyltransferase"/>
    <property type="match status" value="1"/>
</dbReference>
<evidence type="ECO:0000313" key="5">
    <source>
        <dbReference type="EMBL" id="MBB6363987.1"/>
    </source>
</evidence>
<evidence type="ECO:0000256" key="2">
    <source>
        <dbReference type="ARBA" id="ARBA00022679"/>
    </source>
</evidence>
<keyword evidence="2" id="KW-0808">Transferase</keyword>
<keyword evidence="3 5" id="KW-0012">Acyltransferase</keyword>
<evidence type="ECO:0000256" key="1">
    <source>
        <dbReference type="ARBA" id="ARBA00005189"/>
    </source>
</evidence>
<dbReference type="InterPro" id="IPR002123">
    <property type="entry name" value="Plipid/glycerol_acylTrfase"/>
</dbReference>
<dbReference type="PANTHER" id="PTHR10434:SF9">
    <property type="entry name" value="PHOSPHOLIPID_GLYCEROL ACYLTRANSFERASE DOMAIN-CONTAINING PROTEIN"/>
    <property type="match status" value="1"/>
</dbReference>
<dbReference type="EMBL" id="JACHLA010000012">
    <property type="protein sequence ID" value="MBB6363987.1"/>
    <property type="molecule type" value="Genomic_DNA"/>
</dbReference>
<dbReference type="Pfam" id="PF01553">
    <property type="entry name" value="Acyltransferase"/>
    <property type="match status" value="1"/>
</dbReference>
<dbReference type="SMART" id="SM00563">
    <property type="entry name" value="PlsC"/>
    <property type="match status" value="1"/>
</dbReference>
<dbReference type="GO" id="GO:0003841">
    <property type="term" value="F:1-acylglycerol-3-phosphate O-acyltransferase activity"/>
    <property type="evidence" value="ECO:0007669"/>
    <property type="project" value="TreeGrafter"/>
</dbReference>
<dbReference type="AlphaFoldDB" id="A0AAW3VGE1"/>
<accession>A0AAW3VGE1</accession>
<comment type="caution">
    <text evidence="5">The sequence shown here is derived from an EMBL/GenBank/DDBJ whole genome shotgun (WGS) entry which is preliminary data.</text>
</comment>
<reference evidence="5 6" key="1">
    <citation type="submission" date="2020-08" db="EMBL/GenBank/DDBJ databases">
        <title>Functional genomics of gut bacteria from endangered species of beetles.</title>
        <authorList>
            <person name="Carlos-Shanley C."/>
        </authorList>
    </citation>
    <scope>NUCLEOTIDE SEQUENCE [LARGE SCALE GENOMIC DNA]</scope>
    <source>
        <strain evidence="5 6">S00127</strain>
    </source>
</reference>
<comment type="pathway">
    <text evidence="1">Lipid metabolism.</text>
</comment>
<gene>
    <name evidence="5" type="ORF">HNP34_002129</name>
</gene>
<name>A0AAW3VGE1_ACILW</name>
<evidence type="ECO:0000259" key="4">
    <source>
        <dbReference type="SMART" id="SM00563"/>
    </source>
</evidence>
<proteinExistence type="predicted"/>
<evidence type="ECO:0000256" key="3">
    <source>
        <dbReference type="ARBA" id="ARBA00023315"/>
    </source>
</evidence>
<dbReference type="Proteomes" id="UP000548425">
    <property type="component" value="Unassembled WGS sequence"/>
</dbReference>
<dbReference type="GO" id="GO:0006654">
    <property type="term" value="P:phosphatidic acid biosynthetic process"/>
    <property type="evidence" value="ECO:0007669"/>
    <property type="project" value="TreeGrafter"/>
</dbReference>
<protein>
    <submittedName>
        <fullName evidence="5">1-acyl-sn-glycerol-3-phosphate acyltransferase</fullName>
    </submittedName>
</protein>
<sequence>MGEQDEIMQFSTYSFYFSVLMLNKFLGESAFKLAGWQYHVEPDVLEDKQVIIGFEHTSMMDAVLSIALFQIYDLKVHTLIKKELFKGPFKPLLNAVGGIPVDRKASKDIVTQMVEHFQNNEKFNLVIAPEATRAKQGEARKPIRTGFWHIAKAANVPIVLLYANSRTKQGGILGKIYPTDLVHDLALIKQLYKDKVGLDIVIPE</sequence>
<dbReference type="PANTHER" id="PTHR10434">
    <property type="entry name" value="1-ACYL-SN-GLYCEROL-3-PHOSPHATE ACYLTRANSFERASE"/>
    <property type="match status" value="1"/>
</dbReference>